<organism evidence="3 4">
    <name type="scientific">Virgisporangium aurantiacum</name>
    <dbReference type="NCBI Taxonomy" id="175570"/>
    <lineage>
        <taxon>Bacteria</taxon>
        <taxon>Bacillati</taxon>
        <taxon>Actinomycetota</taxon>
        <taxon>Actinomycetes</taxon>
        <taxon>Micromonosporales</taxon>
        <taxon>Micromonosporaceae</taxon>
        <taxon>Virgisporangium</taxon>
    </lineage>
</organism>
<evidence type="ECO:0000313" key="3">
    <source>
        <dbReference type="EMBL" id="GIJ58337.1"/>
    </source>
</evidence>
<dbReference type="AlphaFoldDB" id="A0A8J3Z7B2"/>
<feature type="compositionally biased region" description="Gly residues" evidence="1">
    <location>
        <begin position="172"/>
        <end position="182"/>
    </location>
</feature>
<keyword evidence="4" id="KW-1185">Reference proteome</keyword>
<dbReference type="RefSeq" id="WP_239151935.1">
    <property type="nucleotide sequence ID" value="NZ_BOPG01000034.1"/>
</dbReference>
<evidence type="ECO:0008006" key="5">
    <source>
        <dbReference type="Google" id="ProtNLM"/>
    </source>
</evidence>
<feature type="signal peptide" evidence="2">
    <location>
        <begin position="1"/>
        <end position="20"/>
    </location>
</feature>
<feature type="region of interest" description="Disordered" evidence="1">
    <location>
        <begin position="125"/>
        <end position="182"/>
    </location>
</feature>
<protein>
    <recommendedName>
        <fullName evidence="5">Lipoprotein</fullName>
    </recommendedName>
</protein>
<evidence type="ECO:0000313" key="4">
    <source>
        <dbReference type="Proteomes" id="UP000612585"/>
    </source>
</evidence>
<dbReference type="Proteomes" id="UP000612585">
    <property type="component" value="Unassembled WGS sequence"/>
</dbReference>
<dbReference type="PROSITE" id="PS51257">
    <property type="entry name" value="PROKAR_LIPOPROTEIN"/>
    <property type="match status" value="1"/>
</dbReference>
<feature type="region of interest" description="Disordered" evidence="1">
    <location>
        <begin position="61"/>
        <end position="81"/>
    </location>
</feature>
<name>A0A8J3Z7B2_9ACTN</name>
<dbReference type="EMBL" id="BOPG01000034">
    <property type="protein sequence ID" value="GIJ58337.1"/>
    <property type="molecule type" value="Genomic_DNA"/>
</dbReference>
<gene>
    <name evidence="3" type="ORF">Vau01_058530</name>
</gene>
<evidence type="ECO:0000256" key="2">
    <source>
        <dbReference type="SAM" id="SignalP"/>
    </source>
</evidence>
<sequence length="182" mass="18869">MRTIALVFITLLLAVAGCGGKNGGDGVATAGDAGAKASASAAAPKDQKEQALRHARCMRENGVPDYPDPKFNDKGGQSIDLEGLDPAKVEKAAQACRQYEPNGGEPQKLDPQRLEQLRAYAKCMRDNGVENFPDPTDQGIQADGNTSGLDPASPSYQAADKACQKYAPPPGADGGPGLDTNG</sequence>
<reference evidence="3" key="1">
    <citation type="submission" date="2021-01" db="EMBL/GenBank/DDBJ databases">
        <title>Whole genome shotgun sequence of Virgisporangium aurantiacum NBRC 16421.</title>
        <authorList>
            <person name="Komaki H."/>
            <person name="Tamura T."/>
        </authorList>
    </citation>
    <scope>NUCLEOTIDE SEQUENCE</scope>
    <source>
        <strain evidence="3">NBRC 16421</strain>
    </source>
</reference>
<proteinExistence type="predicted"/>
<accession>A0A8J3Z7B2</accession>
<comment type="caution">
    <text evidence="3">The sequence shown here is derived from an EMBL/GenBank/DDBJ whole genome shotgun (WGS) entry which is preliminary data.</text>
</comment>
<feature type="chain" id="PRO_5039718029" description="Lipoprotein" evidence="2">
    <location>
        <begin position="21"/>
        <end position="182"/>
    </location>
</feature>
<keyword evidence="2" id="KW-0732">Signal</keyword>
<evidence type="ECO:0000256" key="1">
    <source>
        <dbReference type="SAM" id="MobiDB-lite"/>
    </source>
</evidence>